<dbReference type="Proteomes" id="UP000799754">
    <property type="component" value="Unassembled WGS sequence"/>
</dbReference>
<organism evidence="1 2">
    <name type="scientific">Macroventuria anomochaeta</name>
    <dbReference type="NCBI Taxonomy" id="301207"/>
    <lineage>
        <taxon>Eukaryota</taxon>
        <taxon>Fungi</taxon>
        <taxon>Dikarya</taxon>
        <taxon>Ascomycota</taxon>
        <taxon>Pezizomycotina</taxon>
        <taxon>Dothideomycetes</taxon>
        <taxon>Pleosporomycetidae</taxon>
        <taxon>Pleosporales</taxon>
        <taxon>Pleosporineae</taxon>
        <taxon>Didymellaceae</taxon>
        <taxon>Macroventuria</taxon>
    </lineage>
</organism>
<evidence type="ECO:0000313" key="2">
    <source>
        <dbReference type="Proteomes" id="UP000799754"/>
    </source>
</evidence>
<sequence>MATLPDWTLNAEQVLCHGMPALNIGEPCTQTVLKAPAIRKHFTGMVSQWNSFEGDVLKEWNHERTKAELRACKGVPVAMNPAIRTLNENVVTPERIQCGGECTLSGRFYANALALVIHAVQTMATHSYGSGDNSYLPTQLTFGDAWIRDIFIRDNRLQPNVVGKAPDQWYG</sequence>
<name>A0ACB6S2S4_9PLEO</name>
<protein>
    <submittedName>
        <fullName evidence="1">Uncharacterized protein</fullName>
    </submittedName>
</protein>
<gene>
    <name evidence="1" type="ORF">BU25DRAFT_468748</name>
</gene>
<proteinExistence type="predicted"/>
<accession>A0ACB6S2S4</accession>
<keyword evidence="2" id="KW-1185">Reference proteome</keyword>
<reference evidence="1" key="1">
    <citation type="journal article" date="2020" name="Stud. Mycol.">
        <title>101 Dothideomycetes genomes: a test case for predicting lifestyles and emergence of pathogens.</title>
        <authorList>
            <person name="Haridas S."/>
            <person name="Albert R."/>
            <person name="Binder M."/>
            <person name="Bloem J."/>
            <person name="Labutti K."/>
            <person name="Salamov A."/>
            <person name="Andreopoulos B."/>
            <person name="Baker S."/>
            <person name="Barry K."/>
            <person name="Bills G."/>
            <person name="Bluhm B."/>
            <person name="Cannon C."/>
            <person name="Castanera R."/>
            <person name="Culley D."/>
            <person name="Daum C."/>
            <person name="Ezra D."/>
            <person name="Gonzalez J."/>
            <person name="Henrissat B."/>
            <person name="Kuo A."/>
            <person name="Liang C."/>
            <person name="Lipzen A."/>
            <person name="Lutzoni F."/>
            <person name="Magnuson J."/>
            <person name="Mondo S."/>
            <person name="Nolan M."/>
            <person name="Ohm R."/>
            <person name="Pangilinan J."/>
            <person name="Park H.-J."/>
            <person name="Ramirez L."/>
            <person name="Alfaro M."/>
            <person name="Sun H."/>
            <person name="Tritt A."/>
            <person name="Yoshinaga Y."/>
            <person name="Zwiers L.-H."/>
            <person name="Turgeon B."/>
            <person name="Goodwin S."/>
            <person name="Spatafora J."/>
            <person name="Crous P."/>
            <person name="Grigoriev I."/>
        </authorList>
    </citation>
    <scope>NUCLEOTIDE SEQUENCE</scope>
    <source>
        <strain evidence="1">CBS 525.71</strain>
    </source>
</reference>
<comment type="caution">
    <text evidence="1">The sequence shown here is derived from an EMBL/GenBank/DDBJ whole genome shotgun (WGS) entry which is preliminary data.</text>
</comment>
<evidence type="ECO:0000313" key="1">
    <source>
        <dbReference type="EMBL" id="KAF2627698.1"/>
    </source>
</evidence>
<dbReference type="EMBL" id="MU006716">
    <property type="protein sequence ID" value="KAF2627698.1"/>
    <property type="molecule type" value="Genomic_DNA"/>
</dbReference>